<organism evidence="2 3">
    <name type="scientific">Shouchella lonarensis</name>
    <dbReference type="NCBI Taxonomy" id="1464122"/>
    <lineage>
        <taxon>Bacteria</taxon>
        <taxon>Bacillati</taxon>
        <taxon>Bacillota</taxon>
        <taxon>Bacilli</taxon>
        <taxon>Bacillales</taxon>
        <taxon>Bacillaceae</taxon>
        <taxon>Shouchella</taxon>
    </lineage>
</organism>
<gene>
    <name evidence="2" type="ORF">SAMN05421737_11348</name>
</gene>
<dbReference type="Proteomes" id="UP000242662">
    <property type="component" value="Unassembled WGS sequence"/>
</dbReference>
<protein>
    <submittedName>
        <fullName evidence="2">Uncharacterized protein</fullName>
    </submittedName>
</protein>
<name>A0A1G6NSA7_9BACI</name>
<evidence type="ECO:0000256" key="1">
    <source>
        <dbReference type="SAM" id="SignalP"/>
    </source>
</evidence>
<evidence type="ECO:0000313" key="3">
    <source>
        <dbReference type="Proteomes" id="UP000242662"/>
    </source>
</evidence>
<dbReference type="EMBL" id="FMYM01000013">
    <property type="protein sequence ID" value="SDC70511.1"/>
    <property type="molecule type" value="Genomic_DNA"/>
</dbReference>
<keyword evidence="3" id="KW-1185">Reference proteome</keyword>
<feature type="chain" id="PRO_5039442062" evidence="1">
    <location>
        <begin position="20"/>
        <end position="124"/>
    </location>
</feature>
<dbReference type="RefSeq" id="WP_090776603.1">
    <property type="nucleotide sequence ID" value="NZ_FMYM01000013.1"/>
</dbReference>
<accession>A0A1G6NSA7</accession>
<feature type="signal peptide" evidence="1">
    <location>
        <begin position="1"/>
        <end position="19"/>
    </location>
</feature>
<dbReference type="AlphaFoldDB" id="A0A1G6NSA7"/>
<evidence type="ECO:0000313" key="2">
    <source>
        <dbReference type="EMBL" id="SDC70511.1"/>
    </source>
</evidence>
<reference evidence="3" key="1">
    <citation type="submission" date="2016-09" db="EMBL/GenBank/DDBJ databases">
        <authorList>
            <person name="Varghese N."/>
            <person name="Submissions S."/>
        </authorList>
    </citation>
    <scope>NUCLEOTIDE SEQUENCE [LARGE SCALE GENOMIC DNA]</scope>
    <source>
        <strain evidence="3">25nlg</strain>
    </source>
</reference>
<proteinExistence type="predicted"/>
<dbReference type="OrthoDB" id="2988487at2"/>
<dbReference type="STRING" id="1464122.SAMN05421737_11348"/>
<keyword evidence="1" id="KW-0732">Signal</keyword>
<sequence>MKTLKKVAAVIFISFFVLSASNDVYGFSELSLTPTDRTIFSQSYHLDQYSYFGWDVETLQNSRYPVFYEIVKDGRVVKSEMVAKGAKASGLETWGPGEYLLVLKCDTGYRNGCSAKGSIAIAMH</sequence>